<dbReference type="SUPFAM" id="SSF55797">
    <property type="entry name" value="PR-1-like"/>
    <property type="match status" value="1"/>
</dbReference>
<dbReference type="Pfam" id="PF00188">
    <property type="entry name" value="CAP"/>
    <property type="match status" value="1"/>
</dbReference>
<dbReference type="InterPro" id="IPR001283">
    <property type="entry name" value="CRISP-related"/>
</dbReference>
<keyword evidence="6" id="KW-0568">Pathogenesis-related protein</keyword>
<evidence type="ECO:0000256" key="4">
    <source>
        <dbReference type="ARBA" id="ARBA00022821"/>
    </source>
</evidence>
<dbReference type="InterPro" id="IPR018244">
    <property type="entry name" value="Allrgn_V5/Tpx1_CS"/>
</dbReference>
<feature type="chain" id="PRO_5042102279" description="SCP domain-containing protein" evidence="7">
    <location>
        <begin position="25"/>
        <end position="162"/>
    </location>
</feature>
<feature type="signal peptide" evidence="7">
    <location>
        <begin position="1"/>
        <end position="24"/>
    </location>
</feature>
<keyword evidence="10" id="KW-1185">Reference proteome</keyword>
<evidence type="ECO:0000256" key="2">
    <source>
        <dbReference type="ARBA" id="ARBA00009923"/>
    </source>
</evidence>
<dbReference type="PRINTS" id="PR00837">
    <property type="entry name" value="V5TPXLIKE"/>
</dbReference>
<dbReference type="GO" id="GO:0005576">
    <property type="term" value="C:extracellular region"/>
    <property type="evidence" value="ECO:0007669"/>
    <property type="project" value="InterPro"/>
</dbReference>
<comment type="function">
    <text evidence="1">Probably involved in the defense reaction of plants against pathogens.</text>
</comment>
<protein>
    <recommendedName>
        <fullName evidence="8">SCP domain-containing protein</fullName>
    </recommendedName>
</protein>
<reference evidence="9" key="1">
    <citation type="submission" date="2022-06" db="EMBL/GenBank/DDBJ databases">
        <title>Uncovering the hologenomic basis of an extraordinary plant invasion.</title>
        <authorList>
            <person name="Bieker V.C."/>
            <person name="Martin M.D."/>
            <person name="Gilbert T."/>
            <person name="Hodgins K."/>
            <person name="Battlay P."/>
            <person name="Petersen B."/>
            <person name="Wilson J."/>
        </authorList>
    </citation>
    <scope>NUCLEOTIDE SEQUENCE</scope>
    <source>
        <strain evidence="9">AA19_3_7</strain>
        <tissue evidence="9">Leaf</tissue>
    </source>
</reference>
<keyword evidence="3 7" id="KW-0732">Signal</keyword>
<name>A0AAD5C4X2_AMBAR</name>
<comment type="similarity">
    <text evidence="2">Belongs to the CRISP family.</text>
</comment>
<feature type="domain" description="SCP" evidence="8">
    <location>
        <begin position="26"/>
        <end position="158"/>
    </location>
</feature>
<dbReference type="InterPro" id="IPR002413">
    <property type="entry name" value="V5_allergen-like"/>
</dbReference>
<evidence type="ECO:0000256" key="6">
    <source>
        <dbReference type="ARBA" id="ARBA00023265"/>
    </source>
</evidence>
<dbReference type="PROSITE" id="PS01010">
    <property type="entry name" value="CRISP_2"/>
    <property type="match status" value="1"/>
</dbReference>
<organism evidence="9 10">
    <name type="scientific">Ambrosia artemisiifolia</name>
    <name type="common">Common ragweed</name>
    <dbReference type="NCBI Taxonomy" id="4212"/>
    <lineage>
        <taxon>Eukaryota</taxon>
        <taxon>Viridiplantae</taxon>
        <taxon>Streptophyta</taxon>
        <taxon>Embryophyta</taxon>
        <taxon>Tracheophyta</taxon>
        <taxon>Spermatophyta</taxon>
        <taxon>Magnoliopsida</taxon>
        <taxon>eudicotyledons</taxon>
        <taxon>Gunneridae</taxon>
        <taxon>Pentapetalae</taxon>
        <taxon>asterids</taxon>
        <taxon>campanulids</taxon>
        <taxon>Asterales</taxon>
        <taxon>Asteraceae</taxon>
        <taxon>Asteroideae</taxon>
        <taxon>Heliantheae alliance</taxon>
        <taxon>Heliantheae</taxon>
        <taxon>Ambrosia</taxon>
    </lineage>
</organism>
<dbReference type="SMART" id="SM00198">
    <property type="entry name" value="SCP"/>
    <property type="match status" value="1"/>
</dbReference>
<dbReference type="Proteomes" id="UP001206925">
    <property type="component" value="Unassembled WGS sequence"/>
</dbReference>
<gene>
    <name evidence="9" type="ORF">M8C21_031907</name>
</gene>
<dbReference type="GO" id="GO:0098542">
    <property type="term" value="P:defense response to other organism"/>
    <property type="evidence" value="ECO:0007669"/>
    <property type="project" value="UniProtKB-ARBA"/>
</dbReference>
<dbReference type="FunFam" id="3.40.33.10:FF:000006">
    <property type="entry name" value="Putative pathogenesis-related protein 1"/>
    <property type="match status" value="1"/>
</dbReference>
<dbReference type="InterPro" id="IPR014044">
    <property type="entry name" value="CAP_dom"/>
</dbReference>
<keyword evidence="4" id="KW-0611">Plant defense</keyword>
<dbReference type="InterPro" id="IPR035940">
    <property type="entry name" value="CAP_sf"/>
</dbReference>
<dbReference type="CDD" id="cd05381">
    <property type="entry name" value="CAP_PR-1"/>
    <property type="match status" value="1"/>
</dbReference>
<dbReference type="EMBL" id="JAMZMK010009794">
    <property type="protein sequence ID" value="KAI7734179.1"/>
    <property type="molecule type" value="Genomic_DNA"/>
</dbReference>
<evidence type="ECO:0000256" key="7">
    <source>
        <dbReference type="SAM" id="SignalP"/>
    </source>
</evidence>
<dbReference type="Gene3D" id="3.40.33.10">
    <property type="entry name" value="CAP"/>
    <property type="match status" value="1"/>
</dbReference>
<sequence length="162" mass="17928">MESFKFHFALVCFFSFAMFQGTYAQNSPQDYLNAHNAARSQVGVGNMVWNATVAGYAQRYANQRIGDCRLIHSSGPYGENLAWGTGAFTGVSAVNLWVNERTSYNHGTNTCARGSVCGHYTQVVWRSSNQLGCARVQCANNGGWFVICSYYPRGNYIGQSPY</sequence>
<evidence type="ECO:0000256" key="3">
    <source>
        <dbReference type="ARBA" id="ARBA00022729"/>
    </source>
</evidence>
<evidence type="ECO:0000313" key="9">
    <source>
        <dbReference type="EMBL" id="KAI7734179.1"/>
    </source>
</evidence>
<evidence type="ECO:0000256" key="1">
    <source>
        <dbReference type="ARBA" id="ARBA00003143"/>
    </source>
</evidence>
<keyword evidence="5" id="KW-1015">Disulfide bond</keyword>
<evidence type="ECO:0000256" key="5">
    <source>
        <dbReference type="ARBA" id="ARBA00023157"/>
    </source>
</evidence>
<dbReference type="AlphaFoldDB" id="A0AAD5C4X2"/>
<dbReference type="PROSITE" id="PS01009">
    <property type="entry name" value="CRISP_1"/>
    <property type="match status" value="1"/>
</dbReference>
<proteinExistence type="inferred from homology"/>
<dbReference type="PANTHER" id="PTHR10334">
    <property type="entry name" value="CYSTEINE-RICH SECRETORY PROTEIN-RELATED"/>
    <property type="match status" value="1"/>
</dbReference>
<accession>A0AAD5C4X2</accession>
<dbReference type="PRINTS" id="PR00838">
    <property type="entry name" value="V5ALLERGEN"/>
</dbReference>
<comment type="caution">
    <text evidence="9">The sequence shown here is derived from an EMBL/GenBank/DDBJ whole genome shotgun (WGS) entry which is preliminary data.</text>
</comment>
<evidence type="ECO:0000313" key="10">
    <source>
        <dbReference type="Proteomes" id="UP001206925"/>
    </source>
</evidence>
<evidence type="ECO:0000259" key="8">
    <source>
        <dbReference type="SMART" id="SM00198"/>
    </source>
</evidence>